<dbReference type="InterPro" id="IPR027417">
    <property type="entry name" value="P-loop_NTPase"/>
</dbReference>
<evidence type="ECO:0000256" key="1">
    <source>
        <dbReference type="ARBA" id="ARBA00022563"/>
    </source>
</evidence>
<dbReference type="GO" id="GO:0005524">
    <property type="term" value="F:ATP binding"/>
    <property type="evidence" value="ECO:0007669"/>
    <property type="project" value="UniProtKB-KW"/>
</dbReference>
<feature type="non-terminal residue" evidence="5">
    <location>
        <position position="101"/>
    </location>
</feature>
<keyword evidence="3" id="KW-0547">Nucleotide-binding</keyword>
<dbReference type="AlphaFoldDB" id="A0A0F3GZ89"/>
<sequence>MPLEPTKHADWEIAEAAEANMKQIYQLAEESGLEKEELLQYGHYVGKIDFKKVLSCTSGRPDGKYADVKAITPTPLGEGNSTTMLAYQYMDTLTQPHNDAL</sequence>
<dbReference type="EC" id="6.3.4.3" evidence="5"/>
<keyword evidence="4" id="KW-0067">ATP-binding</keyword>
<reference evidence="5 6" key="1">
    <citation type="submission" date="2015-02" db="EMBL/GenBank/DDBJ databases">
        <title>Single-cell genomics of uncultivated deep-branching MTB reveals a conserved set of magnetosome genes.</title>
        <authorList>
            <person name="Kolinko S."/>
            <person name="Richter M."/>
            <person name="Glockner F.O."/>
            <person name="Brachmann A."/>
            <person name="Schuler D."/>
        </authorList>
    </citation>
    <scope>NUCLEOTIDE SEQUENCE [LARGE SCALE GENOMIC DNA]</scope>
    <source>
        <strain evidence="5">TM-1</strain>
    </source>
</reference>
<protein>
    <submittedName>
        <fullName evidence="5">Formate-tetrahydrofolate ligase, FTHFS domain protein</fullName>
        <ecNumber evidence="5">6.3.4.3</ecNumber>
    </submittedName>
</protein>
<keyword evidence="6" id="KW-1185">Reference proteome</keyword>
<dbReference type="SUPFAM" id="SSF52540">
    <property type="entry name" value="P-loop containing nucleoside triphosphate hydrolases"/>
    <property type="match status" value="1"/>
</dbReference>
<keyword evidence="2 5" id="KW-0436">Ligase</keyword>
<dbReference type="Pfam" id="PF01268">
    <property type="entry name" value="FTHFS"/>
    <property type="match status" value="1"/>
</dbReference>
<dbReference type="EMBL" id="LACI01000259">
    <property type="protein sequence ID" value="KJU87226.1"/>
    <property type="molecule type" value="Genomic_DNA"/>
</dbReference>
<dbReference type="GO" id="GO:0006730">
    <property type="term" value="P:one-carbon metabolic process"/>
    <property type="evidence" value="ECO:0007669"/>
    <property type="project" value="UniProtKB-KW"/>
</dbReference>
<dbReference type="InterPro" id="IPR000559">
    <property type="entry name" value="Formate_THF_ligase"/>
</dbReference>
<dbReference type="Proteomes" id="UP000033423">
    <property type="component" value="Unassembled WGS sequence"/>
</dbReference>
<evidence type="ECO:0000313" key="6">
    <source>
        <dbReference type="Proteomes" id="UP000033423"/>
    </source>
</evidence>
<organism evidence="5 6">
    <name type="scientific">Candidatus Magnetobacterium bavaricum</name>
    <dbReference type="NCBI Taxonomy" id="29290"/>
    <lineage>
        <taxon>Bacteria</taxon>
        <taxon>Pseudomonadati</taxon>
        <taxon>Nitrospirota</taxon>
        <taxon>Thermodesulfovibrionia</taxon>
        <taxon>Thermodesulfovibrionales</taxon>
        <taxon>Candidatus Magnetobacteriaceae</taxon>
        <taxon>Candidatus Magnetobacterium</taxon>
    </lineage>
</organism>
<gene>
    <name evidence="5" type="ORF">MBAV_000580</name>
</gene>
<dbReference type="Gene3D" id="3.40.50.300">
    <property type="entry name" value="P-loop containing nucleotide triphosphate hydrolases"/>
    <property type="match status" value="1"/>
</dbReference>
<comment type="caution">
    <text evidence="5">The sequence shown here is derived from an EMBL/GenBank/DDBJ whole genome shotgun (WGS) entry which is preliminary data.</text>
</comment>
<accession>A0A0F3GZ89</accession>
<name>A0A0F3GZ89_9BACT</name>
<evidence type="ECO:0000256" key="4">
    <source>
        <dbReference type="ARBA" id="ARBA00022840"/>
    </source>
</evidence>
<evidence type="ECO:0000256" key="3">
    <source>
        <dbReference type="ARBA" id="ARBA00022741"/>
    </source>
</evidence>
<evidence type="ECO:0000313" key="5">
    <source>
        <dbReference type="EMBL" id="KJU87226.1"/>
    </source>
</evidence>
<proteinExistence type="predicted"/>
<evidence type="ECO:0000256" key="2">
    <source>
        <dbReference type="ARBA" id="ARBA00022598"/>
    </source>
</evidence>
<dbReference type="GO" id="GO:0004329">
    <property type="term" value="F:formate-tetrahydrofolate ligase activity"/>
    <property type="evidence" value="ECO:0007669"/>
    <property type="project" value="UniProtKB-EC"/>
</dbReference>
<keyword evidence="1" id="KW-0554">One-carbon metabolism</keyword>